<name>A0AAQ4EYE6_AMBAM</name>
<feature type="region of interest" description="Disordered" evidence="1">
    <location>
        <begin position="39"/>
        <end position="74"/>
    </location>
</feature>
<dbReference type="EMBL" id="JARKHS020009595">
    <property type="protein sequence ID" value="KAK8779645.1"/>
    <property type="molecule type" value="Genomic_DNA"/>
</dbReference>
<gene>
    <name evidence="2" type="ORF">V5799_019014</name>
</gene>
<dbReference type="Proteomes" id="UP001321473">
    <property type="component" value="Unassembled WGS sequence"/>
</dbReference>
<protein>
    <submittedName>
        <fullName evidence="2">Uncharacterized protein</fullName>
    </submittedName>
</protein>
<evidence type="ECO:0000313" key="3">
    <source>
        <dbReference type="Proteomes" id="UP001321473"/>
    </source>
</evidence>
<dbReference type="AlphaFoldDB" id="A0AAQ4EYE6"/>
<sequence>MIADELKDCTATPPVSSRCSYQPLILDIKHVTCKRIAGRGSAEHHAGGLQAPGPHHQLLGAAPAPRPPDRAAVRRGPALAGTAGPRCRFVAMSTHQAGDAPPRFYVSVVP</sequence>
<comment type="caution">
    <text evidence="2">The sequence shown here is derived from an EMBL/GenBank/DDBJ whole genome shotgun (WGS) entry which is preliminary data.</text>
</comment>
<reference evidence="2 3" key="1">
    <citation type="journal article" date="2023" name="Arcadia Sci">
        <title>De novo assembly of a long-read Amblyomma americanum tick genome.</title>
        <authorList>
            <person name="Chou S."/>
            <person name="Poskanzer K.E."/>
            <person name="Rollins M."/>
            <person name="Thuy-Boun P.S."/>
        </authorList>
    </citation>
    <scope>NUCLEOTIDE SEQUENCE [LARGE SCALE GENOMIC DNA]</scope>
    <source>
        <strain evidence="2">F_SG_1</strain>
        <tissue evidence="2">Salivary glands</tissue>
    </source>
</reference>
<accession>A0AAQ4EYE6</accession>
<evidence type="ECO:0000256" key="1">
    <source>
        <dbReference type="SAM" id="MobiDB-lite"/>
    </source>
</evidence>
<proteinExistence type="predicted"/>
<organism evidence="2 3">
    <name type="scientific">Amblyomma americanum</name>
    <name type="common">Lone star tick</name>
    <dbReference type="NCBI Taxonomy" id="6943"/>
    <lineage>
        <taxon>Eukaryota</taxon>
        <taxon>Metazoa</taxon>
        <taxon>Ecdysozoa</taxon>
        <taxon>Arthropoda</taxon>
        <taxon>Chelicerata</taxon>
        <taxon>Arachnida</taxon>
        <taxon>Acari</taxon>
        <taxon>Parasitiformes</taxon>
        <taxon>Ixodida</taxon>
        <taxon>Ixodoidea</taxon>
        <taxon>Ixodidae</taxon>
        <taxon>Amblyomminae</taxon>
        <taxon>Amblyomma</taxon>
    </lineage>
</organism>
<evidence type="ECO:0000313" key="2">
    <source>
        <dbReference type="EMBL" id="KAK8779645.1"/>
    </source>
</evidence>
<keyword evidence="3" id="KW-1185">Reference proteome</keyword>